<dbReference type="Gene3D" id="3.10.180.10">
    <property type="entry name" value="2,3-Dihydroxybiphenyl 1,2-Dioxygenase, domain 1"/>
    <property type="match status" value="1"/>
</dbReference>
<evidence type="ECO:0000313" key="2">
    <source>
        <dbReference type="EMBL" id="MEJ2887890.1"/>
    </source>
</evidence>
<dbReference type="PROSITE" id="PS51819">
    <property type="entry name" value="VOC"/>
    <property type="match status" value="1"/>
</dbReference>
<keyword evidence="3" id="KW-1185">Reference proteome</keyword>
<feature type="domain" description="VOC" evidence="1">
    <location>
        <begin position="13"/>
        <end position="132"/>
    </location>
</feature>
<dbReference type="SUPFAM" id="SSF54593">
    <property type="entry name" value="Glyoxalase/Bleomycin resistance protein/Dihydroxybiphenyl dioxygenase"/>
    <property type="match status" value="1"/>
</dbReference>
<dbReference type="Proteomes" id="UP001370100">
    <property type="component" value="Unassembled WGS sequence"/>
</dbReference>
<organism evidence="2 3">
    <name type="scientific">Actinomycetospora aeridis</name>
    <dbReference type="NCBI Taxonomy" id="3129231"/>
    <lineage>
        <taxon>Bacteria</taxon>
        <taxon>Bacillati</taxon>
        <taxon>Actinomycetota</taxon>
        <taxon>Actinomycetes</taxon>
        <taxon>Pseudonocardiales</taxon>
        <taxon>Pseudonocardiaceae</taxon>
        <taxon>Actinomycetospora</taxon>
    </lineage>
</organism>
<dbReference type="InterPro" id="IPR004360">
    <property type="entry name" value="Glyas_Fos-R_dOase_dom"/>
</dbReference>
<protein>
    <submittedName>
        <fullName evidence="2">VOC family protein</fullName>
    </submittedName>
</protein>
<dbReference type="InterPro" id="IPR037523">
    <property type="entry name" value="VOC_core"/>
</dbReference>
<accession>A0ABU8N661</accession>
<dbReference type="Pfam" id="PF00903">
    <property type="entry name" value="Glyoxalase"/>
    <property type="match status" value="1"/>
</dbReference>
<proteinExistence type="predicted"/>
<dbReference type="InterPro" id="IPR029068">
    <property type="entry name" value="Glyas_Bleomycin-R_OHBP_Dase"/>
</dbReference>
<evidence type="ECO:0000313" key="3">
    <source>
        <dbReference type="Proteomes" id="UP001370100"/>
    </source>
</evidence>
<dbReference type="RefSeq" id="WP_337714380.1">
    <property type="nucleotide sequence ID" value="NZ_JBBEGL010000004.1"/>
</dbReference>
<comment type="caution">
    <text evidence="2">The sequence shown here is derived from an EMBL/GenBank/DDBJ whole genome shotgun (WGS) entry which is preliminary data.</text>
</comment>
<dbReference type="EMBL" id="JBBEGL010000004">
    <property type="protein sequence ID" value="MEJ2887890.1"/>
    <property type="molecule type" value="Genomic_DNA"/>
</dbReference>
<gene>
    <name evidence="2" type="ORF">WCD41_15630</name>
</gene>
<dbReference type="CDD" id="cd06587">
    <property type="entry name" value="VOC"/>
    <property type="match status" value="1"/>
</dbReference>
<name>A0ABU8N661_9PSEU</name>
<evidence type="ECO:0000259" key="1">
    <source>
        <dbReference type="PROSITE" id="PS51819"/>
    </source>
</evidence>
<reference evidence="2 3" key="1">
    <citation type="submission" date="2024-03" db="EMBL/GenBank/DDBJ databases">
        <title>Actinomycetospora sp. OC33-EN06, a novel actinomycete isolated from wild orchid (Aerides multiflora).</title>
        <authorList>
            <person name="Suriyachadkun C."/>
        </authorList>
    </citation>
    <scope>NUCLEOTIDE SEQUENCE [LARGE SCALE GENOMIC DNA]</scope>
    <source>
        <strain evidence="2 3">OC33-EN06</strain>
    </source>
</reference>
<sequence length="134" mass="14116">MTSTAPERPSFAGFHHFASTVSDVVKSAAWYERVLGLTPASTLCPEDGLTDGVLLSDPESGIAIRLQGAGEREPRGHAALSVASRSQLDTWAGWLDGLGVLHGGVVDVGDPEPYAYLVFHDPDDLPLVLVHVAG</sequence>